<organism evidence="1 2">
    <name type="scientific">Diphasiastrum complanatum</name>
    <name type="common">Issler's clubmoss</name>
    <name type="synonym">Lycopodium complanatum</name>
    <dbReference type="NCBI Taxonomy" id="34168"/>
    <lineage>
        <taxon>Eukaryota</taxon>
        <taxon>Viridiplantae</taxon>
        <taxon>Streptophyta</taxon>
        <taxon>Embryophyta</taxon>
        <taxon>Tracheophyta</taxon>
        <taxon>Lycopodiopsida</taxon>
        <taxon>Lycopodiales</taxon>
        <taxon>Lycopodiaceae</taxon>
        <taxon>Lycopodioideae</taxon>
        <taxon>Diphasiastrum</taxon>
    </lineage>
</organism>
<evidence type="ECO:0000313" key="1">
    <source>
        <dbReference type="EMBL" id="KAJ7527702.1"/>
    </source>
</evidence>
<proteinExistence type="predicted"/>
<evidence type="ECO:0000313" key="2">
    <source>
        <dbReference type="Proteomes" id="UP001162992"/>
    </source>
</evidence>
<accession>A0ACC2BE30</accession>
<name>A0ACC2BE30_DIPCM</name>
<dbReference type="Proteomes" id="UP001162992">
    <property type="component" value="Chromosome 16"/>
</dbReference>
<protein>
    <submittedName>
        <fullName evidence="1">Uncharacterized protein</fullName>
    </submittedName>
</protein>
<reference evidence="2" key="1">
    <citation type="journal article" date="2024" name="Proc. Natl. Acad. Sci. U.S.A.">
        <title>Extraordinary preservation of gene collinearity over three hundred million years revealed in homosporous lycophytes.</title>
        <authorList>
            <person name="Li C."/>
            <person name="Wickell D."/>
            <person name="Kuo L.Y."/>
            <person name="Chen X."/>
            <person name="Nie B."/>
            <person name="Liao X."/>
            <person name="Peng D."/>
            <person name="Ji J."/>
            <person name="Jenkins J."/>
            <person name="Williams M."/>
            <person name="Shu S."/>
            <person name="Plott C."/>
            <person name="Barry K."/>
            <person name="Rajasekar S."/>
            <person name="Grimwood J."/>
            <person name="Han X."/>
            <person name="Sun S."/>
            <person name="Hou Z."/>
            <person name="He W."/>
            <person name="Dai G."/>
            <person name="Sun C."/>
            <person name="Schmutz J."/>
            <person name="Leebens-Mack J.H."/>
            <person name="Li F.W."/>
            <person name="Wang L."/>
        </authorList>
    </citation>
    <scope>NUCLEOTIDE SEQUENCE [LARGE SCALE GENOMIC DNA]</scope>
    <source>
        <strain evidence="2">cv. PW_Plant_1</strain>
    </source>
</reference>
<gene>
    <name evidence="1" type="ORF">O6H91_16G067500</name>
</gene>
<dbReference type="EMBL" id="CM055107">
    <property type="protein sequence ID" value="KAJ7527702.1"/>
    <property type="molecule type" value="Genomic_DNA"/>
</dbReference>
<keyword evidence="2" id="KW-1185">Reference proteome</keyword>
<sequence>MKLARRCCLFSLFLILLLSEYFQNSNEQIVETLALGSILQPNQTLVSTNHTFSLNFLSHGPDRNYLGVSFSRNFAGRQTWVANRNHPARDGAHLRFSQDGNLIISNPDQTSVWMSGTSGRNISSMLLQENGNLMLTDNSGSPIWQSFDYVTDTWMPGMKSYFGSTIVAYKSHTDPAEGRFSFRMLQTTEEVSLWNSTTEYWNSGVWTGHGWLGIPEMKYNTIVDFFFWNDSQRPYFTFSERKSQTTMAHSHFVFDSDGTFYLRTWDSINGLWYVVWKAPNNPCKVERFCGQNGICKSDSTTFCSCPQGFKPFDPTGWSQGDWSMGCVTNLSWDCNSKEFSFLSNTYYDQGSGVGSSVRSYSGHDQAWCEASCIRDCACLGYSLDGGSSNCSLHYGPLFNGKTSSNINHNFFLRVKYIEQSPSNQPLLPNRRTRKMKTGWIFGLVGCTCLLLVIALLLWRVPPRKRFGDRQSSEYISGILKKFSYKELQKGTGNFSQKLGTGGFGSVYKGTLPDNTMIAVKKLHNRKQGDKDFRTEIRTIGLIQHVNLVRLRGFCAEDKHRLLVYEYMSNGSLDTRLFTKPGEQQHIILNWDTRFAIALGTARGIMYLHDECSSCIIHCDIKPENILLDANFCAKVADFGLAKLMGREFSRVITSMRGTRGYLAPEWLSSLPVTAKADVYSYGMTLLEIISGRKNLDVNSDLDKWFFPLWACQQARLGDFSSLVDIKLCGNFNAEQLKVAVLVAIWCIQDEEINRPSMARVLQMLEGTLEVTDPPFPKTLSFLRNNSELEHSKLSVEKEFPTGTIHNTDIGDFCCGSDLQNRIVLPRIQTTLG</sequence>
<comment type="caution">
    <text evidence="1">The sequence shown here is derived from an EMBL/GenBank/DDBJ whole genome shotgun (WGS) entry which is preliminary data.</text>
</comment>